<keyword evidence="2" id="KW-0812">Transmembrane</keyword>
<dbReference type="Proteomes" id="UP000632766">
    <property type="component" value="Unassembled WGS sequence"/>
</dbReference>
<evidence type="ECO:0000313" key="3">
    <source>
        <dbReference type="EMBL" id="MBH8560896.1"/>
    </source>
</evidence>
<dbReference type="EMBL" id="JAECZC010000002">
    <property type="protein sequence ID" value="MBH8560896.1"/>
    <property type="molecule type" value="Genomic_DNA"/>
</dbReference>
<reference evidence="3 4" key="1">
    <citation type="journal article" date="2021" name="Int. J. Syst. Evol. Microbiol.">
        <title>Amazonocrinis nigriterrae gen. nov., sp. nov., Atlanticothrix silvestris gen. nov., sp. nov. and Dendronalium phyllosphericum gen. nov., sp. nov., nostocacean cyanobacteria from Brazilian environments.</title>
        <authorList>
            <person name="Alvarenga D.O."/>
            <person name="Andreote A.P.D."/>
            <person name="Branco L.H.Z."/>
            <person name="Delbaje E."/>
            <person name="Cruz R.B."/>
            <person name="Varani A.M."/>
            <person name="Fiore M.F."/>
        </authorList>
    </citation>
    <scope>NUCLEOTIDE SEQUENCE [LARGE SCALE GENOMIC DNA]</scope>
    <source>
        <strain evidence="3 4">CENA67</strain>
    </source>
</reference>
<dbReference type="AlphaFoldDB" id="A0A8J7L7D3"/>
<feature type="transmembrane region" description="Helical" evidence="2">
    <location>
        <begin position="467"/>
        <end position="492"/>
    </location>
</feature>
<name>A0A8J7L7D3_9NOST</name>
<comment type="caution">
    <text evidence="3">The sequence shown here is derived from an EMBL/GenBank/DDBJ whole genome shotgun (WGS) entry which is preliminary data.</text>
</comment>
<keyword evidence="2" id="KW-1133">Transmembrane helix</keyword>
<feature type="compositionally biased region" description="Low complexity" evidence="1">
    <location>
        <begin position="876"/>
        <end position="911"/>
    </location>
</feature>
<evidence type="ECO:0000256" key="1">
    <source>
        <dbReference type="SAM" id="MobiDB-lite"/>
    </source>
</evidence>
<keyword evidence="2" id="KW-0472">Membrane</keyword>
<protein>
    <submittedName>
        <fullName evidence="3">Uncharacterized protein</fullName>
    </submittedName>
</protein>
<gene>
    <name evidence="3" type="ORF">I8748_01655</name>
</gene>
<dbReference type="RefSeq" id="WP_198122946.1">
    <property type="nucleotide sequence ID" value="NZ_JAECZC010000002.1"/>
</dbReference>
<accession>A0A8J7L7D3</accession>
<evidence type="ECO:0000313" key="4">
    <source>
        <dbReference type="Proteomes" id="UP000632766"/>
    </source>
</evidence>
<feature type="region of interest" description="Disordered" evidence="1">
    <location>
        <begin position="861"/>
        <end position="911"/>
    </location>
</feature>
<sequence>MTATDARITGLKAGLSMAEVLMLPPQQRKIVQWMMKRSPEGVTLNEAAFHIDLNQQATLALLDELVEEGFIEEVLTSGEVQYRVRLAAKRGIQQQTIQQTLAPGNPLAVIFNPSGDYAVQAGSKFEIYVTVTNKGAESALIDVFVDELSSLMIQWCNAPRQRLALGSNSISEVLFEFDVPITAIPSTYNYSIIIDAPLHYPEDTPIRHGARIQVLPAIETVVRVSDPTFTVLPPTSSRSPAAILPGGILQVNVIVHNRSDRVDRFRLNCLDFDERWFSIRYPEGLQTAGLVIPNMGLNLNPGEQGEILLQFNPPLGVTAGLYYPTIRLYSANNPDLVLLDVVYLEILPSYLLNAEMQIIVGRVKRKYGVFEVKLMNAGNTVREIACQAIPADEDELCSYTISPSLLRVLPGEKISSQVTVTPLKWWRRPIFGAGQLLNFRIELEDRQQLPLPYASLPGTLIWEPRPWWQFLLVLLTGLGTLVAIAFLVWWLLRPPAPPKILQFNSSDTLYQQANHENIRLSWEIRNPKILQRLALSGLFADGSAAVQPVIYNFNGKVPDELQQFCQLGQVLTCANVPTDARKPGDYVFELQAFTNDNPNVTADVVKTNMIKIAPVPPPAILEFASAKPIYQETPINLQKQNQIRPDQIRLNWKINNFDTIKELRIIGRSPEGLIISPLQQYNFSQDIPKELKSFCQQQQNQLTCRNVPANNREAKDYIFELQVISKTDTDKPSASQKTDVIKVQPLPSKIVEFKINGANPPAKYSIPLTQDKANKFINISWKVEGTSNIIVELLPAPGTVARMGTIAYPISQQPSSETITLQVTNSTGEKINRSVTIETFIPPSFATSQTNQLPKLEEAKPQIPVIPTPAQPAQTPNNGGSASPSSSPSFGSPQPSQPDQLSPLELPPGFD</sequence>
<keyword evidence="4" id="KW-1185">Reference proteome</keyword>
<organism evidence="3 4">
    <name type="scientific">Amazonocrinis nigriterrae CENA67</name>
    <dbReference type="NCBI Taxonomy" id="2794033"/>
    <lineage>
        <taxon>Bacteria</taxon>
        <taxon>Bacillati</taxon>
        <taxon>Cyanobacteriota</taxon>
        <taxon>Cyanophyceae</taxon>
        <taxon>Nostocales</taxon>
        <taxon>Nostocaceae</taxon>
        <taxon>Amazonocrinis</taxon>
        <taxon>Amazonocrinis nigriterrae</taxon>
    </lineage>
</organism>
<evidence type="ECO:0000256" key="2">
    <source>
        <dbReference type="SAM" id="Phobius"/>
    </source>
</evidence>
<proteinExistence type="predicted"/>